<comment type="caution">
    <text evidence="2">The sequence shown here is derived from an EMBL/GenBank/DDBJ whole genome shotgun (WGS) entry which is preliminary data.</text>
</comment>
<dbReference type="Proteomes" id="UP000249518">
    <property type="component" value="Unassembled WGS sequence"/>
</dbReference>
<dbReference type="CDD" id="cd14727">
    <property type="entry name" value="ChanN-like"/>
    <property type="match status" value="1"/>
</dbReference>
<sequence>MKEIKKNKFLSTLAPLSFGKGLGVRFLILLIATSSFAQNKSPYQVFDKNGKKSSYEKILKAAEKSELVLFGEHHDNSVVHWLQLEFTKDLAEKKPLVLGAEMIEADNQKQLNQYLNDEIDQKKFDTTARLWNNYKTDYKPLVDFAKAKKFPFIATNVPRRYASMVFKKDFVGLDDLSDEEKSWIAPLPIPFDINLPGYQKMLEMMGGHAGEKMPKAQAIKDATMAHFIIQNLKSGTIFVHYNGTYHSDFFEGISWYVNQYRKNTKIITIATVEQKELTKLEQEHYNKADFILVIDEDVTKTY</sequence>
<evidence type="ECO:0000313" key="2">
    <source>
        <dbReference type="EMBL" id="RAR46727.1"/>
    </source>
</evidence>
<dbReference type="OrthoDB" id="1680202at2"/>
<dbReference type="AlphaFoldDB" id="A0A328WQS1"/>
<name>A0A328WQS1_9FLAO</name>
<dbReference type="RefSeq" id="WP_112087029.1">
    <property type="nucleotide sequence ID" value="NZ_QLSV01000015.1"/>
</dbReference>
<dbReference type="SUPFAM" id="SSF159501">
    <property type="entry name" value="EreA/ChaN-like"/>
    <property type="match status" value="1"/>
</dbReference>
<feature type="domain" description="Haem-binding uptake Tiki superfamily ChaN" evidence="1">
    <location>
        <begin position="59"/>
        <end position="257"/>
    </location>
</feature>
<protein>
    <submittedName>
        <fullName evidence="2">Putative iron-regulated protein</fullName>
    </submittedName>
</protein>
<dbReference type="InterPro" id="IPR007314">
    <property type="entry name" value="Cofac_haem-bd_dom"/>
</dbReference>
<organism evidence="2 3">
    <name type="scientific">Flavobacterium lacus</name>
    <dbReference type="NCBI Taxonomy" id="1353778"/>
    <lineage>
        <taxon>Bacteria</taxon>
        <taxon>Pseudomonadati</taxon>
        <taxon>Bacteroidota</taxon>
        <taxon>Flavobacteriia</taxon>
        <taxon>Flavobacteriales</taxon>
        <taxon>Flavobacteriaceae</taxon>
        <taxon>Flavobacterium</taxon>
    </lineage>
</organism>
<dbReference type="Gene3D" id="3.40.50.11550">
    <property type="match status" value="1"/>
</dbReference>
<reference evidence="2 3" key="1">
    <citation type="submission" date="2018-06" db="EMBL/GenBank/DDBJ databases">
        <title>Genomic Encyclopedia of Type Strains, Phase III (KMG-III): the genomes of soil and plant-associated and newly described type strains.</title>
        <authorList>
            <person name="Whitman W."/>
        </authorList>
    </citation>
    <scope>NUCLEOTIDE SEQUENCE [LARGE SCALE GENOMIC DNA]</scope>
    <source>
        <strain evidence="2 3">CGMCC 1.12504</strain>
    </source>
</reference>
<proteinExistence type="predicted"/>
<accession>A0A328WQS1</accession>
<dbReference type="Pfam" id="PF04187">
    <property type="entry name" value="Cofac_haem_bdg"/>
    <property type="match status" value="1"/>
</dbReference>
<keyword evidence="3" id="KW-1185">Reference proteome</keyword>
<dbReference type="EMBL" id="QLSV01000015">
    <property type="protein sequence ID" value="RAR46727.1"/>
    <property type="molecule type" value="Genomic_DNA"/>
</dbReference>
<evidence type="ECO:0000313" key="3">
    <source>
        <dbReference type="Proteomes" id="UP000249518"/>
    </source>
</evidence>
<gene>
    <name evidence="2" type="ORF">B0I10_11536</name>
</gene>
<evidence type="ECO:0000259" key="1">
    <source>
        <dbReference type="Pfam" id="PF04187"/>
    </source>
</evidence>